<dbReference type="PANTHER" id="PTHR43080:SF2">
    <property type="entry name" value="CBS DOMAIN-CONTAINING PROTEIN"/>
    <property type="match status" value="1"/>
</dbReference>
<evidence type="ECO:0000256" key="2">
    <source>
        <dbReference type="PROSITE-ProRule" id="PRU00703"/>
    </source>
</evidence>
<dbReference type="InterPro" id="IPR051257">
    <property type="entry name" value="Diverse_CBS-Domain"/>
</dbReference>
<evidence type="ECO:0000313" key="5">
    <source>
        <dbReference type="Proteomes" id="UP000540568"/>
    </source>
</evidence>
<dbReference type="Gene3D" id="3.10.580.10">
    <property type="entry name" value="CBS-domain"/>
    <property type="match status" value="1"/>
</dbReference>
<feature type="domain" description="CBS" evidence="3">
    <location>
        <begin position="76"/>
        <end position="132"/>
    </location>
</feature>
<protein>
    <submittedName>
        <fullName evidence="4">CBS domain-containing protein</fullName>
    </submittedName>
</protein>
<dbReference type="InterPro" id="IPR044725">
    <property type="entry name" value="CBSX3_CBS_dom"/>
</dbReference>
<reference evidence="4 5" key="1">
    <citation type="submission" date="2020-07" db="EMBL/GenBank/DDBJ databases">
        <title>Sequencing the genomes of 1000 actinobacteria strains.</title>
        <authorList>
            <person name="Klenk H.-P."/>
        </authorList>
    </citation>
    <scope>NUCLEOTIDE SEQUENCE [LARGE SCALE GENOMIC DNA]</scope>
    <source>
        <strain evidence="4 5">DSM 44121</strain>
    </source>
</reference>
<dbReference type="PROSITE" id="PS51371">
    <property type="entry name" value="CBS"/>
    <property type="match status" value="2"/>
</dbReference>
<sequence>MRVTEALRRKGGSVVTISQDRSVRELLAVLAEHRIGAVVVSDDGVTVDGIVSERDVVRRLHSDGDGVLDGPVGAIMTAAVHTCGPDATLDELMPVMTEHRVRHVPVLVDARLTGIVSIGDVVKHRIAEVQAERDQLTAYITGGP</sequence>
<accession>A0A7W3JBK8</accession>
<name>A0A7W3JBK8_9MICO</name>
<evidence type="ECO:0000256" key="1">
    <source>
        <dbReference type="ARBA" id="ARBA00023122"/>
    </source>
</evidence>
<dbReference type="Pfam" id="PF00571">
    <property type="entry name" value="CBS"/>
    <property type="match status" value="2"/>
</dbReference>
<organism evidence="4 5">
    <name type="scientific">Promicromonospora sukumoe</name>
    <dbReference type="NCBI Taxonomy" id="88382"/>
    <lineage>
        <taxon>Bacteria</taxon>
        <taxon>Bacillati</taxon>
        <taxon>Actinomycetota</taxon>
        <taxon>Actinomycetes</taxon>
        <taxon>Micrococcales</taxon>
        <taxon>Promicromonosporaceae</taxon>
        <taxon>Promicromonospora</taxon>
    </lineage>
</organism>
<dbReference type="RefSeq" id="WP_182619034.1">
    <property type="nucleotide sequence ID" value="NZ_BAAATF010000008.1"/>
</dbReference>
<comment type="caution">
    <text evidence="4">The sequence shown here is derived from an EMBL/GenBank/DDBJ whole genome shotgun (WGS) entry which is preliminary data.</text>
</comment>
<dbReference type="SMART" id="SM00116">
    <property type="entry name" value="CBS"/>
    <property type="match status" value="2"/>
</dbReference>
<dbReference type="InterPro" id="IPR046342">
    <property type="entry name" value="CBS_dom_sf"/>
</dbReference>
<dbReference type="EMBL" id="JACGWV010000002">
    <property type="protein sequence ID" value="MBA8809823.1"/>
    <property type="molecule type" value="Genomic_DNA"/>
</dbReference>
<keyword evidence="1 2" id="KW-0129">CBS domain</keyword>
<proteinExistence type="predicted"/>
<gene>
    <name evidence="4" type="ORF">FHX71_003799</name>
</gene>
<dbReference type="InterPro" id="IPR000644">
    <property type="entry name" value="CBS_dom"/>
</dbReference>
<dbReference type="CDD" id="cd04623">
    <property type="entry name" value="CBS_pair_bac_euk"/>
    <property type="match status" value="1"/>
</dbReference>
<dbReference type="PANTHER" id="PTHR43080">
    <property type="entry name" value="CBS DOMAIN-CONTAINING PROTEIN CBSX3, MITOCHONDRIAL"/>
    <property type="match status" value="1"/>
</dbReference>
<dbReference type="AlphaFoldDB" id="A0A7W3JBK8"/>
<dbReference type="Proteomes" id="UP000540568">
    <property type="component" value="Unassembled WGS sequence"/>
</dbReference>
<dbReference type="SUPFAM" id="SSF54631">
    <property type="entry name" value="CBS-domain pair"/>
    <property type="match status" value="1"/>
</dbReference>
<feature type="domain" description="CBS" evidence="3">
    <location>
        <begin position="7"/>
        <end position="67"/>
    </location>
</feature>
<evidence type="ECO:0000313" key="4">
    <source>
        <dbReference type="EMBL" id="MBA8809823.1"/>
    </source>
</evidence>
<evidence type="ECO:0000259" key="3">
    <source>
        <dbReference type="PROSITE" id="PS51371"/>
    </source>
</evidence>
<keyword evidence="5" id="KW-1185">Reference proteome</keyword>